<dbReference type="EMBL" id="LMWM01000041">
    <property type="protein sequence ID" value="KUM83688.1"/>
    <property type="molecule type" value="Genomic_DNA"/>
</dbReference>
<reference evidence="2 3" key="1">
    <citation type="submission" date="2015-10" db="EMBL/GenBank/DDBJ databases">
        <title>Draft genome sequence of Streptomyces pseudovenezuelae DSM 40212, type strain for the species Streptomyces pseudovenezuelae.</title>
        <authorList>
            <person name="Ruckert C."/>
            <person name="Winkler A."/>
            <person name="Kalinowski J."/>
            <person name="Kampfer P."/>
            <person name="Glaeser S."/>
        </authorList>
    </citation>
    <scope>NUCLEOTIDE SEQUENCE [LARGE SCALE GENOMIC DNA]</scope>
    <source>
        <strain evidence="2 3">DSM 40212</strain>
    </source>
</reference>
<accession>A0A124H930</accession>
<sequence>MRGCVEVPAVPGPYDSGVWLAGRGRAPGARFPALGAGGIGPGAGLRGGVDGDSGAGGVSGKRAEAGGGGGMLPGWGAAGPEGSWRRGAWAPGPVRGCAGAPEGSAGVEGARPEPSPSVRRVSEVP</sequence>
<proteinExistence type="predicted"/>
<protein>
    <submittedName>
        <fullName evidence="2">Uncharacterized protein</fullName>
    </submittedName>
</protein>
<organism evidence="2 3">
    <name type="scientific">Streptomyces pseudovenezuelae</name>
    <dbReference type="NCBI Taxonomy" id="67350"/>
    <lineage>
        <taxon>Bacteria</taxon>
        <taxon>Bacillati</taxon>
        <taxon>Actinomycetota</taxon>
        <taxon>Actinomycetes</taxon>
        <taxon>Kitasatosporales</taxon>
        <taxon>Streptomycetaceae</taxon>
        <taxon>Streptomyces</taxon>
        <taxon>Streptomyces aurantiacus group</taxon>
    </lineage>
</organism>
<feature type="compositionally biased region" description="Gly residues" evidence="1">
    <location>
        <begin position="45"/>
        <end position="79"/>
    </location>
</feature>
<evidence type="ECO:0000256" key="1">
    <source>
        <dbReference type="SAM" id="MobiDB-lite"/>
    </source>
</evidence>
<dbReference type="AlphaFoldDB" id="A0A124H930"/>
<feature type="region of interest" description="Disordered" evidence="1">
    <location>
        <begin position="45"/>
        <end position="125"/>
    </location>
</feature>
<gene>
    <name evidence="2" type="ORF">AQI94_35515</name>
</gene>
<name>A0A124H930_9ACTN</name>
<dbReference type="Proteomes" id="UP000053039">
    <property type="component" value="Unassembled WGS sequence"/>
</dbReference>
<evidence type="ECO:0000313" key="3">
    <source>
        <dbReference type="Proteomes" id="UP000053039"/>
    </source>
</evidence>
<comment type="caution">
    <text evidence="2">The sequence shown here is derived from an EMBL/GenBank/DDBJ whole genome shotgun (WGS) entry which is preliminary data.</text>
</comment>
<evidence type="ECO:0000313" key="2">
    <source>
        <dbReference type="EMBL" id="KUM83688.1"/>
    </source>
</evidence>